<dbReference type="EMBL" id="UGTS01000004">
    <property type="protein sequence ID" value="SUC20271.1"/>
    <property type="molecule type" value="Genomic_DNA"/>
</dbReference>
<accession>A0A379FHX1</accession>
<dbReference type="SUPFAM" id="SSF56954">
    <property type="entry name" value="Outer membrane efflux proteins (OEP)"/>
    <property type="match status" value="1"/>
</dbReference>
<dbReference type="Gene3D" id="1.20.1600.10">
    <property type="entry name" value="Outer membrane efflux proteins (OEP)"/>
    <property type="match status" value="1"/>
</dbReference>
<evidence type="ECO:0000313" key="1">
    <source>
        <dbReference type="EMBL" id="SUC20271.1"/>
    </source>
</evidence>
<sequence length="132" mass="14962">MLAKESIAVKKKSLDRHNKIISELNVIARNDEGRVSEYVQAEARKILVEQDINYYEKELMTTLSTLSKYTGFPVGESDLVNPFDGMTVSDMYSEFTAENNNQNPAYLVSQADIDAKKMGVKVENKKQLPRII</sequence>
<dbReference type="Proteomes" id="UP000254191">
    <property type="component" value="Unassembled WGS sequence"/>
</dbReference>
<gene>
    <name evidence="1" type="ORF">NCTC11938_01712</name>
</gene>
<proteinExistence type="predicted"/>
<organism evidence="1 2">
    <name type="scientific">Proteus mirabilis</name>
    <dbReference type="NCBI Taxonomy" id="584"/>
    <lineage>
        <taxon>Bacteria</taxon>
        <taxon>Pseudomonadati</taxon>
        <taxon>Pseudomonadota</taxon>
        <taxon>Gammaproteobacteria</taxon>
        <taxon>Enterobacterales</taxon>
        <taxon>Morganellaceae</taxon>
        <taxon>Proteus</taxon>
    </lineage>
</organism>
<protein>
    <submittedName>
        <fullName evidence="1">Uncharacterized protein</fullName>
    </submittedName>
</protein>
<reference evidence="1 2" key="1">
    <citation type="submission" date="2018-06" db="EMBL/GenBank/DDBJ databases">
        <authorList>
            <consortium name="Pathogen Informatics"/>
            <person name="Doyle S."/>
        </authorList>
    </citation>
    <scope>NUCLEOTIDE SEQUENCE [LARGE SCALE GENOMIC DNA]</scope>
    <source>
        <strain evidence="1 2">NCTC11938</strain>
    </source>
</reference>
<evidence type="ECO:0000313" key="2">
    <source>
        <dbReference type="Proteomes" id="UP000254191"/>
    </source>
</evidence>
<name>A0A379FHX1_PROMI</name>
<dbReference type="AlphaFoldDB" id="A0A379FHX1"/>